<dbReference type="EMBL" id="CP025003">
    <property type="protein sequence ID" value="ATZ94884.1"/>
    <property type="molecule type" value="Genomic_DNA"/>
</dbReference>
<keyword evidence="3" id="KW-1185">Reference proteome</keyword>
<gene>
    <name evidence="2" type="ORF">CVE23_13405</name>
</gene>
<sequence>MLEIVTGMPAWVIVLLVSTTFYCISFCFKKEVSIKLLLLIPGCFMVFSIISLLRQGNILTSSLIWLLGCIVGGIAAKRIFSSQIYSPGSKEGTITVPGTCSIITIFLLYFPLRYYIGYRQEIAVDHVLSIPMILLLAVSSGAVVGFFTLRSYIIFGRYKDLNIK</sequence>
<keyword evidence="1" id="KW-0812">Transmembrane</keyword>
<feature type="transmembrane region" description="Helical" evidence="1">
    <location>
        <begin position="59"/>
        <end position="80"/>
    </location>
</feature>
<organism evidence="2 3">
    <name type="scientific">Dickeya fangzhongdai</name>
    <dbReference type="NCBI Taxonomy" id="1778540"/>
    <lineage>
        <taxon>Bacteria</taxon>
        <taxon>Pseudomonadati</taxon>
        <taxon>Pseudomonadota</taxon>
        <taxon>Gammaproteobacteria</taxon>
        <taxon>Enterobacterales</taxon>
        <taxon>Pectobacteriaceae</taxon>
        <taxon>Dickeya</taxon>
    </lineage>
</organism>
<reference evidence="3" key="1">
    <citation type="journal article" date="2018" name="Genome Announc.">
        <title>Complete genome sequence of a Dickeya fangzhongdai type strain causing bleeding canker of pear tree trunks.</title>
        <authorList>
            <person name="Zhao Y."/>
            <person name="Tian Y."/>
            <person name="Li X."/>
            <person name="Hu B."/>
        </authorList>
    </citation>
    <scope>NUCLEOTIDE SEQUENCE [LARGE SCALE GENOMIC DNA]</scope>
    <source>
        <strain evidence="3">DSM 101947</strain>
    </source>
</reference>
<feature type="transmembrane region" description="Helical" evidence="1">
    <location>
        <begin position="132"/>
        <end position="155"/>
    </location>
</feature>
<feature type="transmembrane region" description="Helical" evidence="1">
    <location>
        <begin position="92"/>
        <end position="112"/>
    </location>
</feature>
<keyword evidence="1" id="KW-0472">Membrane</keyword>
<dbReference type="AlphaFoldDB" id="A0A2K8QN19"/>
<name>A0A2K8QN19_9GAMM</name>
<evidence type="ECO:0008006" key="4">
    <source>
        <dbReference type="Google" id="ProtNLM"/>
    </source>
</evidence>
<feature type="transmembrane region" description="Helical" evidence="1">
    <location>
        <begin position="6"/>
        <end position="24"/>
    </location>
</feature>
<dbReference type="Proteomes" id="UP000231901">
    <property type="component" value="Chromosome"/>
</dbReference>
<accession>A0A2K8QN19</accession>
<feature type="transmembrane region" description="Helical" evidence="1">
    <location>
        <begin position="36"/>
        <end position="53"/>
    </location>
</feature>
<protein>
    <recommendedName>
        <fullName evidence="4">DUF1453 domain-containing protein</fullName>
    </recommendedName>
</protein>
<evidence type="ECO:0000256" key="1">
    <source>
        <dbReference type="SAM" id="Phobius"/>
    </source>
</evidence>
<dbReference type="OrthoDB" id="6023636at2"/>
<proteinExistence type="predicted"/>
<evidence type="ECO:0000313" key="3">
    <source>
        <dbReference type="Proteomes" id="UP000231901"/>
    </source>
</evidence>
<dbReference type="KEGG" id="dfn:CVE23_13405"/>
<dbReference type="GeneID" id="66565325"/>
<keyword evidence="1" id="KW-1133">Transmembrane helix</keyword>
<dbReference type="RefSeq" id="WP_038919435.1">
    <property type="nucleotide sequence ID" value="NZ_BMJF01000002.1"/>
</dbReference>
<evidence type="ECO:0000313" key="2">
    <source>
        <dbReference type="EMBL" id="ATZ94884.1"/>
    </source>
</evidence>